<reference evidence="3 4" key="1">
    <citation type="submission" date="2024-02" db="EMBL/GenBank/DDBJ databases">
        <title>The Genome Sequence of Enterococcus sp. DIV0159.</title>
        <authorList>
            <person name="Earl A."/>
            <person name="Manson A."/>
            <person name="Gilmore M."/>
            <person name="Sanders J."/>
            <person name="Shea T."/>
            <person name="Howe W."/>
            <person name="Livny J."/>
            <person name="Cuomo C."/>
            <person name="Neafsey D."/>
            <person name="Birren B."/>
        </authorList>
    </citation>
    <scope>NUCLEOTIDE SEQUENCE [LARGE SCALE GENOMIC DNA]</scope>
    <source>
        <strain evidence="3 4">665A</strain>
    </source>
</reference>
<dbReference type="CDD" id="cd00090">
    <property type="entry name" value="HTH_ARSR"/>
    <property type="match status" value="1"/>
</dbReference>
<feature type="domain" description="HTH arsR-type" evidence="2">
    <location>
        <begin position="88"/>
        <end position="143"/>
    </location>
</feature>
<evidence type="ECO:0000313" key="3">
    <source>
        <dbReference type="EMBL" id="MEO1772130.1"/>
    </source>
</evidence>
<dbReference type="EMBL" id="JAFREL020000004">
    <property type="protein sequence ID" value="MEO1772130.1"/>
    <property type="molecule type" value="Genomic_DNA"/>
</dbReference>
<keyword evidence="4" id="KW-1185">Reference proteome</keyword>
<protein>
    <recommendedName>
        <fullName evidence="2">HTH arsR-type domain-containing protein</fullName>
    </recommendedName>
</protein>
<dbReference type="PROSITE" id="PS50987">
    <property type="entry name" value="HTH_ARSR_2"/>
    <property type="match status" value="1"/>
</dbReference>
<dbReference type="InterPro" id="IPR036388">
    <property type="entry name" value="WH-like_DNA-bd_sf"/>
</dbReference>
<proteinExistence type="predicted"/>
<evidence type="ECO:0000256" key="1">
    <source>
        <dbReference type="ARBA" id="ARBA00023125"/>
    </source>
</evidence>
<dbReference type="SUPFAM" id="SSF46785">
    <property type="entry name" value="Winged helix' DNA-binding domain"/>
    <property type="match status" value="1"/>
</dbReference>
<dbReference type="Gene3D" id="1.10.10.10">
    <property type="entry name" value="Winged helix-like DNA-binding domain superfamily/Winged helix DNA-binding domain"/>
    <property type="match status" value="1"/>
</dbReference>
<sequence>MEQLIQAIVLNLPAFEAAEKRVQKGLQTLLKKYVQNMQSENFLRETTDKLILDTTVTPTLAVPMSILIFMDQCYYGLLCDNIGRSSNNTPLSKEDLLIGLKAISDKNKLEILSFLKEKSSYNLELAKQLNLTPATISHHMNTY</sequence>
<organism evidence="3 4">
    <name type="scientific">Candidatus Enterococcus ferrettii</name>
    <dbReference type="NCBI Taxonomy" id="2815324"/>
    <lineage>
        <taxon>Bacteria</taxon>
        <taxon>Bacillati</taxon>
        <taxon>Bacillota</taxon>
        <taxon>Bacilli</taxon>
        <taxon>Lactobacillales</taxon>
        <taxon>Enterococcaceae</taxon>
        <taxon>Enterococcus</taxon>
    </lineage>
</organism>
<evidence type="ECO:0000313" key="4">
    <source>
        <dbReference type="Proteomes" id="UP000664357"/>
    </source>
</evidence>
<dbReference type="Proteomes" id="UP000664357">
    <property type="component" value="Unassembled WGS sequence"/>
</dbReference>
<evidence type="ECO:0000259" key="2">
    <source>
        <dbReference type="PROSITE" id="PS50987"/>
    </source>
</evidence>
<dbReference type="InterPro" id="IPR036390">
    <property type="entry name" value="WH_DNA-bd_sf"/>
</dbReference>
<accession>A0ABV0EW44</accession>
<dbReference type="Pfam" id="PF01022">
    <property type="entry name" value="HTH_5"/>
    <property type="match status" value="1"/>
</dbReference>
<dbReference type="InterPro" id="IPR011991">
    <property type="entry name" value="ArsR-like_HTH"/>
</dbReference>
<dbReference type="InterPro" id="IPR001845">
    <property type="entry name" value="HTH_ArsR_DNA-bd_dom"/>
</dbReference>
<comment type="caution">
    <text evidence="3">The sequence shown here is derived from an EMBL/GenBank/DDBJ whole genome shotgun (WGS) entry which is preliminary data.</text>
</comment>
<gene>
    <name evidence="3" type="ORF">JZO67_004112</name>
</gene>
<keyword evidence="1" id="KW-0238">DNA-binding</keyword>
<name>A0ABV0EW44_9ENTE</name>